<evidence type="ECO:0000313" key="2">
    <source>
        <dbReference type="EMBL" id="AZG48751.1"/>
    </source>
</evidence>
<feature type="domain" description="DM13" evidence="1">
    <location>
        <begin position="45"/>
        <end position="160"/>
    </location>
</feature>
<keyword evidence="3" id="KW-1185">Reference proteome</keyword>
<dbReference type="PROSITE" id="PS51549">
    <property type="entry name" value="DM13"/>
    <property type="match status" value="1"/>
</dbReference>
<dbReference type="AlphaFoldDB" id="A0A3G8JUB0"/>
<dbReference type="InterPro" id="IPR019545">
    <property type="entry name" value="DM13_domain"/>
</dbReference>
<accession>A0A3G8JUB0</accession>
<evidence type="ECO:0000259" key="1">
    <source>
        <dbReference type="PROSITE" id="PS51549"/>
    </source>
</evidence>
<dbReference type="Pfam" id="PF10517">
    <property type="entry name" value="DM13"/>
    <property type="match status" value="1"/>
</dbReference>
<name>A0A3G8JUB0_9ACTN</name>
<evidence type="ECO:0000313" key="3">
    <source>
        <dbReference type="Proteomes" id="UP000271469"/>
    </source>
</evidence>
<protein>
    <recommendedName>
        <fullName evidence="1">DM13 domain-containing protein</fullName>
    </recommendedName>
</protein>
<proteinExistence type="predicted"/>
<dbReference type="KEGG" id="gom:D7316_05372"/>
<dbReference type="EMBL" id="CP033972">
    <property type="protein sequence ID" value="AZG48751.1"/>
    <property type="molecule type" value="Genomic_DNA"/>
</dbReference>
<organism evidence="2 3">
    <name type="scientific">Gordonia insulae</name>
    <dbReference type="NCBI Taxonomy" id="2420509"/>
    <lineage>
        <taxon>Bacteria</taxon>
        <taxon>Bacillati</taxon>
        <taxon>Actinomycetota</taxon>
        <taxon>Actinomycetes</taxon>
        <taxon>Mycobacteriales</taxon>
        <taxon>Gordoniaceae</taxon>
        <taxon>Gordonia</taxon>
    </lineage>
</organism>
<gene>
    <name evidence="2" type="ORF">D7316_05372</name>
</gene>
<dbReference type="Proteomes" id="UP000271469">
    <property type="component" value="Chromosome"/>
</dbReference>
<reference evidence="2 3" key="1">
    <citation type="submission" date="2018-11" db="EMBL/GenBank/DDBJ databases">
        <title>Gordonia insulae sp. nov., isolated from an island soil.</title>
        <authorList>
            <person name="Kim Y.S."/>
            <person name="Kim S.B."/>
        </authorList>
    </citation>
    <scope>NUCLEOTIDE SEQUENCE [LARGE SCALE GENOMIC DNA]</scope>
    <source>
        <strain evidence="2 3">MMS17-SY073</strain>
    </source>
</reference>
<sequence>MAALAVVVVAVGALIFQPWLLFVDTEVDDEIPVAVTTSPSAAPAGPVVIAAGTFIGHEHDTTGRVTVIERPDGARLLAIENLETTTGPDVNVWLSAAPVIPGVRGWRSAAGADHVDLGDIKGNRGDQVYPIPPGVDLARYRAVVLWCVRFSVSFGAAELEPPESPVDPVRGR</sequence>